<dbReference type="PANTHER" id="PTHR33694">
    <property type="entry name" value="UDP-3-O-ACYL-N-ACETYLGLUCOSAMINE DEACETYLASE 1, MITOCHONDRIAL-RELATED"/>
    <property type="match status" value="1"/>
</dbReference>
<dbReference type="EMBL" id="DTMQ01000043">
    <property type="protein sequence ID" value="HGE99850.1"/>
    <property type="molecule type" value="Genomic_DNA"/>
</dbReference>
<dbReference type="GO" id="GO:0009245">
    <property type="term" value="P:lipid A biosynthetic process"/>
    <property type="evidence" value="ECO:0007669"/>
    <property type="project" value="UniProtKB-KW"/>
</dbReference>
<keyword evidence="8" id="KW-0378">Hydrolase</keyword>
<dbReference type="SUPFAM" id="SSF54211">
    <property type="entry name" value="Ribosomal protein S5 domain 2-like"/>
    <property type="match status" value="2"/>
</dbReference>
<evidence type="ECO:0000256" key="9">
    <source>
        <dbReference type="ARBA" id="ARBA00022833"/>
    </source>
</evidence>
<keyword evidence="6" id="KW-0441">Lipid A biosynthesis</keyword>
<evidence type="ECO:0000256" key="6">
    <source>
        <dbReference type="ARBA" id="ARBA00022556"/>
    </source>
</evidence>
<dbReference type="InterPro" id="IPR020568">
    <property type="entry name" value="Ribosomal_Su5_D2-typ_SF"/>
</dbReference>
<evidence type="ECO:0000256" key="10">
    <source>
        <dbReference type="ARBA" id="ARBA00023098"/>
    </source>
</evidence>
<dbReference type="InterPro" id="IPR004463">
    <property type="entry name" value="UDP-acyl_GlcNac_deAcase"/>
</dbReference>
<dbReference type="GO" id="GO:0016020">
    <property type="term" value="C:membrane"/>
    <property type="evidence" value="ECO:0007669"/>
    <property type="project" value="GOC"/>
</dbReference>
<evidence type="ECO:0000313" key="12">
    <source>
        <dbReference type="EMBL" id="HGE99850.1"/>
    </source>
</evidence>
<evidence type="ECO:0000256" key="2">
    <source>
        <dbReference type="ARBA" id="ARBA00002923"/>
    </source>
</evidence>
<evidence type="ECO:0000256" key="4">
    <source>
        <dbReference type="ARBA" id="ARBA00012745"/>
    </source>
</evidence>
<comment type="caution">
    <text evidence="12">The sequence shown here is derived from an EMBL/GenBank/DDBJ whole genome shotgun (WGS) entry which is preliminary data.</text>
</comment>
<evidence type="ECO:0000256" key="7">
    <source>
        <dbReference type="ARBA" id="ARBA00022723"/>
    </source>
</evidence>
<dbReference type="Gene3D" id="3.30.1700.10">
    <property type="entry name" value="lpxc deacetylase, domain 2"/>
    <property type="match status" value="1"/>
</dbReference>
<evidence type="ECO:0000256" key="3">
    <source>
        <dbReference type="ARBA" id="ARBA00005002"/>
    </source>
</evidence>
<evidence type="ECO:0000256" key="8">
    <source>
        <dbReference type="ARBA" id="ARBA00022801"/>
    </source>
</evidence>
<dbReference type="GO" id="GO:0046872">
    <property type="term" value="F:metal ion binding"/>
    <property type="evidence" value="ECO:0007669"/>
    <property type="project" value="UniProtKB-KW"/>
</dbReference>
<name>A0A7C3URN3_UNCW3</name>
<comment type="cofactor">
    <cofactor evidence="1">
        <name>Zn(2+)</name>
        <dbReference type="ChEBI" id="CHEBI:29105"/>
    </cofactor>
</comment>
<accession>A0A7C3URN3</accession>
<organism evidence="12">
    <name type="scientific">candidate division WOR-3 bacterium</name>
    <dbReference type="NCBI Taxonomy" id="2052148"/>
    <lineage>
        <taxon>Bacteria</taxon>
        <taxon>Bacteria division WOR-3</taxon>
    </lineage>
</organism>
<evidence type="ECO:0000256" key="5">
    <source>
        <dbReference type="ARBA" id="ARBA00022516"/>
    </source>
</evidence>
<gene>
    <name evidence="12" type="ORF">ENX07_07285</name>
</gene>
<keyword evidence="10" id="KW-0443">Lipid metabolism</keyword>
<comment type="function">
    <text evidence="2">Catalyzes the hydrolysis of UDP-3-O-myristoyl-N-acetylglucosamine to form UDP-3-O-myristoylglucosamine and acetate, the committed step in lipid A biosynthesis.</text>
</comment>
<dbReference type="Gene3D" id="3.30.230.20">
    <property type="entry name" value="lpxc deacetylase, domain 1"/>
    <property type="match status" value="1"/>
</dbReference>
<protein>
    <recommendedName>
        <fullName evidence="4">UDP-3-O-acyl-N-acetylglucosamine deacetylase</fullName>
        <ecNumber evidence="4">3.5.1.108</ecNumber>
    </recommendedName>
</protein>
<dbReference type="AlphaFoldDB" id="A0A7C3URN3"/>
<keyword evidence="9" id="KW-0862">Zinc</keyword>
<keyword evidence="5" id="KW-0444">Lipid biosynthesis</keyword>
<dbReference type="GO" id="GO:0103117">
    <property type="term" value="F:UDP-3-O-acyl-N-acetylglucosamine deacetylase activity"/>
    <property type="evidence" value="ECO:0007669"/>
    <property type="project" value="UniProtKB-EC"/>
</dbReference>
<dbReference type="EC" id="3.5.1.108" evidence="4"/>
<dbReference type="UniPathway" id="UPA00359">
    <property type="reaction ID" value="UER00478"/>
</dbReference>
<dbReference type="InterPro" id="IPR015870">
    <property type="entry name" value="UDP-acyl_N-AcGlcN_deAcase_N"/>
</dbReference>
<evidence type="ECO:0000256" key="11">
    <source>
        <dbReference type="ARBA" id="ARBA00024535"/>
    </source>
</evidence>
<reference evidence="12" key="1">
    <citation type="journal article" date="2020" name="mSystems">
        <title>Genome- and Community-Level Interaction Insights into Carbon Utilization and Element Cycling Functions of Hydrothermarchaeota in Hydrothermal Sediment.</title>
        <authorList>
            <person name="Zhou Z."/>
            <person name="Liu Y."/>
            <person name="Xu W."/>
            <person name="Pan J."/>
            <person name="Luo Z.H."/>
            <person name="Li M."/>
        </authorList>
    </citation>
    <scope>NUCLEOTIDE SEQUENCE [LARGE SCALE GENOMIC DNA]</scope>
    <source>
        <strain evidence="12">SpSt-906</strain>
    </source>
</reference>
<proteinExistence type="predicted"/>
<comment type="catalytic activity">
    <reaction evidence="11">
        <text>a UDP-3-O-[(3R)-3-hydroxyacyl]-N-acetyl-alpha-D-glucosamine + H2O = a UDP-3-O-[(3R)-3-hydroxyacyl]-alpha-D-glucosamine + acetate</text>
        <dbReference type="Rhea" id="RHEA:67816"/>
        <dbReference type="ChEBI" id="CHEBI:15377"/>
        <dbReference type="ChEBI" id="CHEBI:30089"/>
        <dbReference type="ChEBI" id="CHEBI:137740"/>
        <dbReference type="ChEBI" id="CHEBI:173225"/>
        <dbReference type="EC" id="3.5.1.108"/>
    </reaction>
</comment>
<dbReference type="PANTHER" id="PTHR33694:SF1">
    <property type="entry name" value="UDP-3-O-ACYL-N-ACETYLGLUCOSAMINE DEACETYLASE 1, MITOCHONDRIAL-RELATED"/>
    <property type="match status" value="1"/>
</dbReference>
<evidence type="ECO:0000256" key="1">
    <source>
        <dbReference type="ARBA" id="ARBA00001947"/>
    </source>
</evidence>
<keyword evidence="7" id="KW-0479">Metal-binding</keyword>
<comment type="pathway">
    <text evidence="3">Glycolipid biosynthesis; lipid IV(A) biosynthesis; lipid IV(A) from (3R)-3-hydroxytetradecanoyl-[acyl-carrier-protein] and UDP-N-acetyl-alpha-D-glucosamine: step 2/6.</text>
</comment>
<dbReference type="Pfam" id="PF03331">
    <property type="entry name" value="LpxC"/>
    <property type="match status" value="1"/>
</dbReference>
<dbReference type="InterPro" id="IPR011334">
    <property type="entry name" value="UDP-acyl_GlcNac_deAcase_C"/>
</dbReference>
<sequence>MFTRQPVKISLFPAPVDSGITVNGVRVNLENISFCPWLSLKGILMLEHFLSACYGLGIDNLIVEIWGNEFPFFDGSSLKYLTLLQKAGIKRQNKAKDFLSLKNPLIEFQGDSFLAFLPGAKLEIRLFFSFPRLNFSSSFLLSNLNPKVYEREISWARTFGEYPFPSFLKRIGLSYEKKKGVFYSRKLRSPDEFARHKVLDLLGDLKILGRYLKGKIFAYNPYHHLTYRLLLRASEVENGKQ</sequence>